<dbReference type="InterPro" id="IPR001807">
    <property type="entry name" value="ClC"/>
</dbReference>
<dbReference type="PANTHER" id="PTHR43427">
    <property type="entry name" value="CHLORIDE CHANNEL PROTEIN CLC-E"/>
    <property type="match status" value="1"/>
</dbReference>
<evidence type="ECO:0000256" key="8">
    <source>
        <dbReference type="ARBA" id="ARBA00023214"/>
    </source>
</evidence>
<dbReference type="SUPFAM" id="SSF81340">
    <property type="entry name" value="Clc chloride channel"/>
    <property type="match status" value="1"/>
</dbReference>
<evidence type="ECO:0000313" key="12">
    <source>
        <dbReference type="Proteomes" id="UP001523234"/>
    </source>
</evidence>
<dbReference type="RefSeq" id="WP_252443495.1">
    <property type="nucleotide sequence ID" value="NZ_JAMWYK010000005.1"/>
</dbReference>
<evidence type="ECO:0000313" key="11">
    <source>
        <dbReference type="EMBL" id="MCO0832382.1"/>
    </source>
</evidence>
<feature type="transmembrane region" description="Helical" evidence="10">
    <location>
        <begin position="163"/>
        <end position="188"/>
    </location>
</feature>
<organism evidence="11 12">
    <name type="scientific">Fructobacillus apis</name>
    <dbReference type="NCBI Taxonomy" id="2935017"/>
    <lineage>
        <taxon>Bacteria</taxon>
        <taxon>Bacillati</taxon>
        <taxon>Bacillota</taxon>
        <taxon>Bacilli</taxon>
        <taxon>Lactobacillales</taxon>
        <taxon>Lactobacillaceae</taxon>
        <taxon>Fructobacillus</taxon>
    </lineage>
</organism>
<evidence type="ECO:0000256" key="2">
    <source>
        <dbReference type="ARBA" id="ARBA00022448"/>
    </source>
</evidence>
<evidence type="ECO:0000256" key="5">
    <source>
        <dbReference type="ARBA" id="ARBA00023065"/>
    </source>
</evidence>
<feature type="transmembrane region" description="Helical" evidence="10">
    <location>
        <begin position="16"/>
        <end position="41"/>
    </location>
</feature>
<evidence type="ECO:0000256" key="6">
    <source>
        <dbReference type="ARBA" id="ARBA00023136"/>
    </source>
</evidence>
<feature type="transmembrane region" description="Helical" evidence="10">
    <location>
        <begin position="342"/>
        <end position="362"/>
    </location>
</feature>
<dbReference type="Proteomes" id="UP001523234">
    <property type="component" value="Unassembled WGS sequence"/>
</dbReference>
<name>A0ABT0ZQX5_9LACO</name>
<feature type="transmembrane region" description="Helical" evidence="10">
    <location>
        <begin position="368"/>
        <end position="389"/>
    </location>
</feature>
<evidence type="ECO:0000256" key="9">
    <source>
        <dbReference type="ARBA" id="ARBA00023303"/>
    </source>
</evidence>
<reference evidence="11 12" key="1">
    <citation type="submission" date="2022-06" db="EMBL/GenBank/DDBJ databases">
        <title>Fructobacillus taiwanensis sp. nov., isolated from the honeybee.</title>
        <authorList>
            <person name="Chen Y.-S."/>
            <person name="Wang L.-T."/>
            <person name="Lee Y.-S."/>
            <person name="Chang Y.-C."/>
            <person name="Wu H.-C."/>
            <person name="Liao C.-Y."/>
            <person name="Chen W.-H."/>
            <person name="Deng J.-N."/>
            <person name="Wang Y.-H."/>
        </authorList>
    </citation>
    <scope>NUCLEOTIDE SEQUENCE [LARGE SCALE GENOMIC DNA]</scope>
    <source>
        <strain evidence="11 12">W13</strain>
    </source>
</reference>
<evidence type="ECO:0000256" key="1">
    <source>
        <dbReference type="ARBA" id="ARBA00004141"/>
    </source>
</evidence>
<dbReference type="InterPro" id="IPR050368">
    <property type="entry name" value="ClC-type_chloride_channel"/>
</dbReference>
<dbReference type="PRINTS" id="PR00762">
    <property type="entry name" value="CLCHANNEL"/>
</dbReference>
<protein>
    <submittedName>
        <fullName evidence="11">Chloride channel protein</fullName>
    </submittedName>
</protein>
<keyword evidence="2" id="KW-0813">Transport</keyword>
<keyword evidence="4 10" id="KW-1133">Transmembrane helix</keyword>
<dbReference type="Gene3D" id="1.10.3080.10">
    <property type="entry name" value="Clc chloride channel"/>
    <property type="match status" value="1"/>
</dbReference>
<keyword evidence="12" id="KW-1185">Reference proteome</keyword>
<feature type="transmembrane region" description="Helical" evidence="10">
    <location>
        <begin position="401"/>
        <end position="422"/>
    </location>
</feature>
<keyword evidence="9" id="KW-0407">Ion channel</keyword>
<keyword evidence="3 10" id="KW-0812">Transmembrane</keyword>
<evidence type="ECO:0000256" key="3">
    <source>
        <dbReference type="ARBA" id="ARBA00022692"/>
    </source>
</evidence>
<keyword evidence="8" id="KW-0868">Chloride</keyword>
<dbReference type="InterPro" id="IPR014743">
    <property type="entry name" value="Cl-channel_core"/>
</dbReference>
<feature type="transmembrane region" description="Helical" evidence="10">
    <location>
        <begin position="69"/>
        <end position="86"/>
    </location>
</feature>
<gene>
    <name evidence="11" type="ORF">NFX39_04725</name>
</gene>
<feature type="transmembrane region" description="Helical" evidence="10">
    <location>
        <begin position="200"/>
        <end position="225"/>
    </location>
</feature>
<sequence>MNEQAAQQNGFDWRRVAALGIATITLAVIIGFAAMLLSLFLDVVADFFMQFHENYQHAVPSEVAPMRRLISVTVGGVVAALVWYLIRRNQPAIVSIKGALDGKKMPFWKTILNVLTQIFYVGTGGSIGRELAPRQLGVMLSQRYQGLVAKVPVLKIDSADQKLLLTAAAGAGFAGVYIAPITGMLFSVELLLKKNSIKNIAVSMTMSTIAALMGSLAKGFSPYYLVLDTHFSLWLLLAAPVVGPIAGLFGAWAKQAFAWAQAKQAKGKALLLTMPLVGLATGIIAWFFPEIMGNGRAVAQSAFLQHNESLLFFFIMLGLLKFGITFFTLYGGGTGGTLTPSIALGSVVGLVIAAGLSCVMPGVEPWHFALIGAVALLAASQQAPLMAMFMVFEIAHLDSSALIIFAATVALSSATSKLYLTWWTGRV</sequence>
<proteinExistence type="predicted"/>
<dbReference type="EMBL" id="JAMWYK010000005">
    <property type="protein sequence ID" value="MCO0832382.1"/>
    <property type="molecule type" value="Genomic_DNA"/>
</dbReference>
<dbReference type="PANTHER" id="PTHR43427:SF6">
    <property type="entry name" value="CHLORIDE CHANNEL PROTEIN CLC-E"/>
    <property type="match status" value="1"/>
</dbReference>
<comment type="caution">
    <text evidence="11">The sequence shown here is derived from an EMBL/GenBank/DDBJ whole genome shotgun (WGS) entry which is preliminary data.</text>
</comment>
<feature type="transmembrane region" description="Helical" evidence="10">
    <location>
        <begin position="231"/>
        <end position="253"/>
    </location>
</feature>
<keyword evidence="7" id="KW-0869">Chloride channel</keyword>
<evidence type="ECO:0000256" key="10">
    <source>
        <dbReference type="SAM" id="Phobius"/>
    </source>
</evidence>
<evidence type="ECO:0000256" key="7">
    <source>
        <dbReference type="ARBA" id="ARBA00023173"/>
    </source>
</evidence>
<keyword evidence="6 10" id="KW-0472">Membrane</keyword>
<dbReference type="Pfam" id="PF00654">
    <property type="entry name" value="Voltage_CLC"/>
    <property type="match status" value="1"/>
</dbReference>
<evidence type="ECO:0000256" key="4">
    <source>
        <dbReference type="ARBA" id="ARBA00022989"/>
    </source>
</evidence>
<feature type="transmembrane region" description="Helical" evidence="10">
    <location>
        <begin position="269"/>
        <end position="289"/>
    </location>
</feature>
<accession>A0ABT0ZQX5</accession>
<keyword evidence="5" id="KW-0406">Ion transport</keyword>
<comment type="subcellular location">
    <subcellularLocation>
        <location evidence="1">Membrane</location>
        <topology evidence="1">Multi-pass membrane protein</topology>
    </subcellularLocation>
</comment>
<feature type="transmembrane region" description="Helical" evidence="10">
    <location>
        <begin position="309"/>
        <end position="330"/>
    </location>
</feature>